<dbReference type="AlphaFoldDB" id="A0A2N8P8E3"/>
<reference evidence="4" key="1">
    <citation type="submission" date="2015-09" db="EMBL/GenBank/DDBJ databases">
        <authorList>
            <person name="Graham D.E."/>
            <person name="Mahan K.M."/>
            <person name="Klingeman D.M."/>
            <person name="Fida T."/>
            <person name="Giannone R.J."/>
            <person name="Hettich R.L."/>
            <person name="Parry R.J."/>
            <person name="Spain J.C."/>
        </authorList>
    </citation>
    <scope>NUCLEOTIDE SEQUENCE [LARGE SCALE GENOMIC DNA]</scope>
    <source>
        <strain evidence="4">JCM 4701</strain>
    </source>
</reference>
<dbReference type="EMBL" id="LJSN01000003">
    <property type="protein sequence ID" value="PNE37293.1"/>
    <property type="molecule type" value="Genomic_DNA"/>
</dbReference>
<gene>
    <name evidence="3" type="ORF">AOB60_23315</name>
</gene>
<dbReference type="PANTHER" id="PTHR48050">
    <property type="entry name" value="STEROL 3-BETA-GLUCOSYLTRANSFERASE"/>
    <property type="match status" value="1"/>
</dbReference>
<protein>
    <submittedName>
        <fullName evidence="3">Glycosyl transferase</fullName>
    </submittedName>
</protein>
<evidence type="ECO:0000259" key="2">
    <source>
        <dbReference type="Pfam" id="PF06722"/>
    </source>
</evidence>
<dbReference type="InterPro" id="IPR050426">
    <property type="entry name" value="Glycosyltransferase_28"/>
</dbReference>
<sequence length="389" mass="40692">MSRFLFVVPPLAGHVNPTVGVAAELVRRGHQVAWAGLPEVVGPLVGNGATVFRCSSPNLADPALLRPPSLRGPAALKFLWERFLGPLAEHMAPGVRAAVGEFRPDVLVADQQAVAGGLVAERLGLVWATSATTTAGFTSLSGLPKVDSWIAGLIGELRRRIGDPWSTADPRLSDRLVLAFSTEALAGPVPSAGEQVRFVGPSLAARPTADDFPWHRLDARTPTVLITLGTANAEAAPCFLAACAEAVRGRPDRAQAVIVDPTGTVPEFADRVLVRPRVPQLALLERCDAVVCHGGHNTVCEALWYGLPLVVAPIRDDQPAVAAQVTDAGAGIRVRFNRVTAEILGTALDIVLSEPDCREAAGRVRASFRAAGGATAAAVHLEALAAGVK</sequence>
<keyword evidence="1 3" id="KW-0808">Transferase</keyword>
<proteinExistence type="predicted"/>
<evidence type="ECO:0000313" key="4">
    <source>
        <dbReference type="Proteomes" id="UP000236047"/>
    </source>
</evidence>
<comment type="caution">
    <text evidence="3">The sequence shown here is derived from an EMBL/GenBank/DDBJ whole genome shotgun (WGS) entry which is preliminary data.</text>
</comment>
<dbReference type="GO" id="GO:0017000">
    <property type="term" value="P:antibiotic biosynthetic process"/>
    <property type="evidence" value="ECO:0007669"/>
    <property type="project" value="UniProtKB-ARBA"/>
</dbReference>
<dbReference type="GO" id="GO:0008194">
    <property type="term" value="F:UDP-glycosyltransferase activity"/>
    <property type="evidence" value="ECO:0007669"/>
    <property type="project" value="InterPro"/>
</dbReference>
<dbReference type="SUPFAM" id="SSF53756">
    <property type="entry name" value="UDP-Glycosyltransferase/glycogen phosphorylase"/>
    <property type="match status" value="1"/>
</dbReference>
<organism evidence="3 4">
    <name type="scientific">Streptomyces noursei</name>
    <name type="common">Streptomyces albulus</name>
    <dbReference type="NCBI Taxonomy" id="1971"/>
    <lineage>
        <taxon>Bacteria</taxon>
        <taxon>Bacillati</taxon>
        <taxon>Actinomycetota</taxon>
        <taxon>Actinomycetes</taxon>
        <taxon>Kitasatosporales</taxon>
        <taxon>Streptomycetaceae</taxon>
        <taxon>Streptomyces</taxon>
    </lineage>
</organism>
<dbReference type="Gene3D" id="3.40.50.2000">
    <property type="entry name" value="Glycogen Phosphorylase B"/>
    <property type="match status" value="2"/>
</dbReference>
<dbReference type="Pfam" id="PF06722">
    <property type="entry name" value="EryCIII-like_C"/>
    <property type="match status" value="1"/>
</dbReference>
<feature type="domain" description="Erythromycin biosynthesis protein CIII-like C-terminal" evidence="2">
    <location>
        <begin position="270"/>
        <end position="382"/>
    </location>
</feature>
<dbReference type="Proteomes" id="UP000236047">
    <property type="component" value="Unassembled WGS sequence"/>
</dbReference>
<dbReference type="CDD" id="cd03784">
    <property type="entry name" value="GT1_Gtf-like"/>
    <property type="match status" value="1"/>
</dbReference>
<keyword evidence="4" id="KW-1185">Reference proteome</keyword>
<dbReference type="RefSeq" id="WP_102925027.1">
    <property type="nucleotide sequence ID" value="NZ_LJSN01000003.1"/>
</dbReference>
<evidence type="ECO:0000256" key="1">
    <source>
        <dbReference type="ARBA" id="ARBA00022679"/>
    </source>
</evidence>
<name>A0A2N8P8E3_STRNR</name>
<dbReference type="GO" id="GO:0016758">
    <property type="term" value="F:hexosyltransferase activity"/>
    <property type="evidence" value="ECO:0007669"/>
    <property type="project" value="UniProtKB-ARBA"/>
</dbReference>
<dbReference type="PANTHER" id="PTHR48050:SF13">
    <property type="entry name" value="STEROL 3-BETA-GLUCOSYLTRANSFERASE UGT80A2"/>
    <property type="match status" value="1"/>
</dbReference>
<dbReference type="InterPro" id="IPR002213">
    <property type="entry name" value="UDP_glucos_trans"/>
</dbReference>
<accession>A0A2N8P8E3</accession>
<dbReference type="InterPro" id="IPR010610">
    <property type="entry name" value="EryCIII-like_C"/>
</dbReference>
<evidence type="ECO:0000313" key="3">
    <source>
        <dbReference type="EMBL" id="PNE37293.1"/>
    </source>
</evidence>